<organism evidence="2 3">
    <name type="scientific">Kaistia geumhonensis</name>
    <dbReference type="NCBI Taxonomy" id="410839"/>
    <lineage>
        <taxon>Bacteria</taxon>
        <taxon>Pseudomonadati</taxon>
        <taxon>Pseudomonadota</taxon>
        <taxon>Alphaproteobacteria</taxon>
        <taxon>Hyphomicrobiales</taxon>
        <taxon>Kaistiaceae</taxon>
        <taxon>Kaistia</taxon>
    </lineage>
</organism>
<sequence length="131" mass="14074">MRRILSALAVSTALAFPPPPSALAAEPAYDPALVRLAEILGALQFLGPLCGVARPSEWRDQMEALIAAESPSPERQARLTAAFNGGYQGFAALYRRCTPSAELAIERYRAEGSKLTREVTTRYGGDASPPR</sequence>
<keyword evidence="3" id="KW-1185">Reference proteome</keyword>
<accession>A0ABU0M3F1</accession>
<feature type="signal peptide" evidence="1">
    <location>
        <begin position="1"/>
        <end position="24"/>
    </location>
</feature>
<name>A0ABU0M3F1_9HYPH</name>
<keyword evidence="1" id="KW-0732">Signal</keyword>
<dbReference type="NCBIfam" id="TIGR02301">
    <property type="entry name" value="TIGR02301 family protein"/>
    <property type="match status" value="1"/>
</dbReference>
<proteinExistence type="predicted"/>
<dbReference type="Pfam" id="PF09539">
    <property type="entry name" value="DUF2385"/>
    <property type="match status" value="1"/>
</dbReference>
<gene>
    <name evidence="2" type="ORF">QO015_001114</name>
</gene>
<comment type="caution">
    <text evidence="2">The sequence shown here is derived from an EMBL/GenBank/DDBJ whole genome shotgun (WGS) entry which is preliminary data.</text>
</comment>
<evidence type="ECO:0000313" key="3">
    <source>
        <dbReference type="Proteomes" id="UP001223743"/>
    </source>
</evidence>
<dbReference type="Proteomes" id="UP001223743">
    <property type="component" value="Unassembled WGS sequence"/>
</dbReference>
<dbReference type="InterPro" id="IPR012645">
    <property type="entry name" value="CHP02301"/>
</dbReference>
<evidence type="ECO:0000313" key="2">
    <source>
        <dbReference type="EMBL" id="MDQ0515501.1"/>
    </source>
</evidence>
<protein>
    <submittedName>
        <fullName evidence="2">Uncharacterized protein (TIGR02301 family)</fullName>
    </submittedName>
</protein>
<dbReference type="EMBL" id="JAUSWJ010000001">
    <property type="protein sequence ID" value="MDQ0515501.1"/>
    <property type="molecule type" value="Genomic_DNA"/>
</dbReference>
<evidence type="ECO:0000256" key="1">
    <source>
        <dbReference type="SAM" id="SignalP"/>
    </source>
</evidence>
<dbReference type="RefSeq" id="WP_266280930.1">
    <property type="nucleotide sequence ID" value="NZ_JAPKNF010000001.1"/>
</dbReference>
<reference evidence="2 3" key="1">
    <citation type="submission" date="2023-07" db="EMBL/GenBank/DDBJ databases">
        <title>Genomic Encyclopedia of Type Strains, Phase IV (KMG-IV): sequencing the most valuable type-strain genomes for metagenomic binning, comparative biology and taxonomic classification.</title>
        <authorList>
            <person name="Goeker M."/>
        </authorList>
    </citation>
    <scope>NUCLEOTIDE SEQUENCE [LARGE SCALE GENOMIC DNA]</scope>
    <source>
        <strain evidence="2 3">B1-1</strain>
    </source>
</reference>
<feature type="chain" id="PRO_5046942935" evidence="1">
    <location>
        <begin position="25"/>
        <end position="131"/>
    </location>
</feature>